<proteinExistence type="predicted"/>
<keyword evidence="3" id="KW-1185">Reference proteome</keyword>
<organism evidence="2 3">
    <name type="scientific">Acetobacter lovaniensis</name>
    <dbReference type="NCBI Taxonomy" id="104100"/>
    <lineage>
        <taxon>Bacteria</taxon>
        <taxon>Pseudomonadati</taxon>
        <taxon>Pseudomonadota</taxon>
        <taxon>Alphaproteobacteria</taxon>
        <taxon>Acetobacterales</taxon>
        <taxon>Acetobacteraceae</taxon>
        <taxon>Acetobacter</taxon>
    </lineage>
</organism>
<dbReference type="InterPro" id="IPR013321">
    <property type="entry name" value="Arc_rbn_hlx_hlx"/>
</dbReference>
<accession>A0A841QJ27</accession>
<gene>
    <name evidence="2" type="ORF">HNR55_002606</name>
</gene>
<dbReference type="AlphaFoldDB" id="A0A841QJ27"/>
<reference evidence="2 3" key="1">
    <citation type="submission" date="2020-08" db="EMBL/GenBank/DDBJ databases">
        <title>Genomic Encyclopedia of Type Strains, Phase IV (KMG-IV): sequencing the most valuable type-strain genomes for metagenomic binning, comparative biology and taxonomic classification.</title>
        <authorList>
            <person name="Goeker M."/>
        </authorList>
    </citation>
    <scope>NUCLEOTIDE SEQUENCE [LARGE SCALE GENOMIC DNA]</scope>
    <source>
        <strain evidence="2 3">DSM 4491</strain>
    </source>
</reference>
<dbReference type="Proteomes" id="UP000578000">
    <property type="component" value="Unassembled WGS sequence"/>
</dbReference>
<comment type="caution">
    <text evidence="2">The sequence shown here is derived from an EMBL/GenBank/DDBJ whole genome shotgun (WGS) entry which is preliminary data.</text>
</comment>
<dbReference type="SUPFAM" id="SSF47598">
    <property type="entry name" value="Ribbon-helix-helix"/>
    <property type="match status" value="1"/>
</dbReference>
<evidence type="ECO:0000313" key="3">
    <source>
        <dbReference type="Proteomes" id="UP000578000"/>
    </source>
</evidence>
<protein>
    <recommendedName>
        <fullName evidence="4">Arc-like DNA binding domain-containing protein</fullName>
    </recommendedName>
</protein>
<dbReference type="GO" id="GO:0006355">
    <property type="term" value="P:regulation of DNA-templated transcription"/>
    <property type="evidence" value="ECO:0007669"/>
    <property type="project" value="InterPro"/>
</dbReference>
<evidence type="ECO:0008006" key="4">
    <source>
        <dbReference type="Google" id="ProtNLM"/>
    </source>
</evidence>
<evidence type="ECO:0000256" key="1">
    <source>
        <dbReference type="SAM" id="MobiDB-lite"/>
    </source>
</evidence>
<name>A0A841QJ27_9PROT</name>
<dbReference type="EMBL" id="JACHIE010000013">
    <property type="protein sequence ID" value="MBB6458002.1"/>
    <property type="molecule type" value="Genomic_DNA"/>
</dbReference>
<dbReference type="InterPro" id="IPR010985">
    <property type="entry name" value="Ribbon_hlx_hlx"/>
</dbReference>
<feature type="region of interest" description="Disordered" evidence="1">
    <location>
        <begin position="50"/>
        <end position="71"/>
    </location>
</feature>
<dbReference type="Gene3D" id="1.10.1220.10">
    <property type="entry name" value="Met repressor-like"/>
    <property type="match status" value="1"/>
</dbReference>
<evidence type="ECO:0000313" key="2">
    <source>
        <dbReference type="EMBL" id="MBB6458002.1"/>
    </source>
</evidence>
<sequence length="71" mass="8045">MSREHPLVRVRFPPEILQALETSRFINRRSLTSEIVFGLEQYLNSIEATKKASGPAVESKPDASRETTTKE</sequence>
<feature type="compositionally biased region" description="Basic and acidic residues" evidence="1">
    <location>
        <begin position="59"/>
        <end position="71"/>
    </location>
</feature>